<keyword evidence="2" id="KW-0159">Chromosome partition</keyword>
<sequence>MPSIARQRRVNRSKVLAKRGQKFAGNSKIRPFNPLCGKLKTNNRLLAKALSIQKQENQLLFSEKVDLTSQLQTLRLACNKRDMMLTDIQNNAKEMLSMLVTMTNYVTQTIMCCQQFSRKNDTSLQSNTSLSTRRESTRRLSTKSPARGVVKPMVSGHTITKPTINLRRVNMSRLNNLLDLSVIQETSTEHHDHSTINTSGSRHTAAITNSSRLGYESERRRRQPERIPVEFVGVDDDEAGTLDRSETRLSGRHSGELSNRRTRKHGKTLINQIQSPSVALCDVSKLLRNSQTINIRMLRDSRGNGDLRLSNSGENDSQNIDAGSSNLDISMQKTKGSRKSFDNTLQTPPNLQKLQTEKSSKTIQDTGIDPEVEDPLEGPSWLLNRSTNDPSLEDTDVENTAQIFSRKHVVRKIDSSDSEKGVGNDSEDDMEFTECINTRQRLLHVPTTKLNSNLNDINADISNRHIEDESIENVALNPVNVVHSLNSYENRDEPSCNLTMNQSDELITMNRSHEFVTDRRRRYVEDDDVEEDTIMLQIAKRPQLSSFNINDLRLPVLNSPVAPPMESNDSEPEVTTTIQRIVQSNGPPNLYDENVENRFSNQISLQLPRIDDLPKIHKPKRPTKKKKLAKNVTFDENESSDSDSELVLKRKLTKPKKLTTVKDPSTAKVLLEKLKDSRMKAKSTTPDQSIIDKTTDFDTANQGMLDSRNSDAVTDSNSSTHSTSEVSRPRRQRVPVNLKEPSLLKKLRRNT</sequence>
<feature type="compositionally biased region" description="Polar residues" evidence="3">
    <location>
        <begin position="309"/>
        <end position="334"/>
    </location>
</feature>
<feature type="region of interest" description="Disordered" evidence="3">
    <location>
        <begin position="302"/>
        <end position="379"/>
    </location>
</feature>
<accession>A0A6J0BIN7</accession>
<dbReference type="KEGG" id="nlo:107220506"/>
<evidence type="ECO:0000256" key="2">
    <source>
        <dbReference type="ARBA" id="ARBA00022829"/>
    </source>
</evidence>
<organism evidence="5 6">
    <name type="scientific">Neodiprion lecontei</name>
    <name type="common">Redheaded pine sawfly</name>
    <dbReference type="NCBI Taxonomy" id="441921"/>
    <lineage>
        <taxon>Eukaryota</taxon>
        <taxon>Metazoa</taxon>
        <taxon>Ecdysozoa</taxon>
        <taxon>Arthropoda</taxon>
        <taxon>Hexapoda</taxon>
        <taxon>Insecta</taxon>
        <taxon>Pterygota</taxon>
        <taxon>Neoptera</taxon>
        <taxon>Endopterygota</taxon>
        <taxon>Hymenoptera</taxon>
        <taxon>Tenthredinoidea</taxon>
        <taxon>Diprionidae</taxon>
        <taxon>Diprioninae</taxon>
        <taxon>Neodiprion</taxon>
    </lineage>
</organism>
<gene>
    <name evidence="6 7 8" type="primary">LOC107220506</name>
</gene>
<feature type="domain" description="Shugoshin C-terminal" evidence="4">
    <location>
        <begin position="727"/>
        <end position="749"/>
    </location>
</feature>
<reference evidence="6 7" key="1">
    <citation type="submission" date="2025-05" db="UniProtKB">
        <authorList>
            <consortium name="RefSeq"/>
        </authorList>
    </citation>
    <scope>IDENTIFICATION</scope>
    <source>
        <tissue evidence="6 7">Thorax and Abdomen</tissue>
    </source>
</reference>
<dbReference type="GeneID" id="107220506"/>
<evidence type="ECO:0000313" key="5">
    <source>
        <dbReference type="Proteomes" id="UP000829291"/>
    </source>
</evidence>
<feature type="compositionally biased region" description="Acidic residues" evidence="3">
    <location>
        <begin position="635"/>
        <end position="644"/>
    </location>
</feature>
<feature type="compositionally biased region" description="Basic residues" evidence="3">
    <location>
        <begin position="616"/>
        <end position="629"/>
    </location>
</feature>
<dbReference type="AlphaFoldDB" id="A0A6J0BIN7"/>
<feature type="region of interest" description="Disordered" evidence="3">
    <location>
        <begin position="701"/>
        <end position="751"/>
    </location>
</feature>
<dbReference type="GO" id="GO:0005634">
    <property type="term" value="C:nucleus"/>
    <property type="evidence" value="ECO:0007669"/>
    <property type="project" value="InterPro"/>
</dbReference>
<feature type="compositionally biased region" description="Low complexity" evidence="3">
    <location>
        <begin position="714"/>
        <end position="726"/>
    </location>
</feature>
<keyword evidence="5" id="KW-1185">Reference proteome</keyword>
<evidence type="ECO:0000313" key="7">
    <source>
        <dbReference type="RefSeq" id="XP_046594115.1"/>
    </source>
</evidence>
<comment type="similarity">
    <text evidence="1">Belongs to the shugoshin family.</text>
</comment>
<evidence type="ECO:0000256" key="3">
    <source>
        <dbReference type="SAM" id="MobiDB-lite"/>
    </source>
</evidence>
<dbReference type="RefSeq" id="XP_046594116.1">
    <property type="nucleotide sequence ID" value="XM_046738160.1"/>
</dbReference>
<dbReference type="RefSeq" id="XP_046594115.1">
    <property type="nucleotide sequence ID" value="XM_046738159.1"/>
</dbReference>
<evidence type="ECO:0000256" key="1">
    <source>
        <dbReference type="ARBA" id="ARBA00010845"/>
    </source>
</evidence>
<dbReference type="RefSeq" id="XP_015514614.2">
    <property type="nucleotide sequence ID" value="XM_015659128.2"/>
</dbReference>
<protein>
    <submittedName>
        <fullName evidence="6 7">Uncharacterized protein LOC107220506 isoform X1</fullName>
    </submittedName>
</protein>
<dbReference type="Pfam" id="PF07557">
    <property type="entry name" value="Shugoshin_C"/>
    <property type="match status" value="1"/>
</dbReference>
<feature type="compositionally biased region" description="Basic and acidic residues" evidence="3">
    <location>
        <begin position="241"/>
        <end position="259"/>
    </location>
</feature>
<dbReference type="OrthoDB" id="6622071at2759"/>
<evidence type="ECO:0000313" key="8">
    <source>
        <dbReference type="RefSeq" id="XP_046594116.1"/>
    </source>
</evidence>
<feature type="region of interest" description="Disordered" evidence="3">
    <location>
        <begin position="610"/>
        <end position="646"/>
    </location>
</feature>
<feature type="region of interest" description="Disordered" evidence="3">
    <location>
        <begin position="237"/>
        <end position="263"/>
    </location>
</feature>
<dbReference type="Proteomes" id="UP000829291">
    <property type="component" value="Chromosome 4"/>
</dbReference>
<proteinExistence type="inferred from homology"/>
<feature type="region of interest" description="Disordered" evidence="3">
    <location>
        <begin position="123"/>
        <end position="145"/>
    </location>
</feature>
<name>A0A6J0BIN7_NEOLC</name>
<dbReference type="GO" id="GO:0045132">
    <property type="term" value="P:meiotic chromosome segregation"/>
    <property type="evidence" value="ECO:0007669"/>
    <property type="project" value="InterPro"/>
</dbReference>
<evidence type="ECO:0000259" key="4">
    <source>
        <dbReference type="Pfam" id="PF07557"/>
    </source>
</evidence>
<feature type="compositionally biased region" description="Polar residues" evidence="3">
    <location>
        <begin position="342"/>
        <end position="354"/>
    </location>
</feature>
<dbReference type="GO" id="GO:0000775">
    <property type="term" value="C:chromosome, centromeric region"/>
    <property type="evidence" value="ECO:0007669"/>
    <property type="project" value="InterPro"/>
</dbReference>
<dbReference type="InParanoid" id="A0A6J0BIN7"/>
<dbReference type="InterPro" id="IPR011515">
    <property type="entry name" value="Shugoshin_C"/>
</dbReference>
<evidence type="ECO:0000313" key="6">
    <source>
        <dbReference type="RefSeq" id="XP_015514614.2"/>
    </source>
</evidence>